<feature type="transmembrane region" description="Helical" evidence="2">
    <location>
        <begin position="30"/>
        <end position="52"/>
    </location>
</feature>
<evidence type="ECO:0000313" key="6">
    <source>
        <dbReference type="Proteomes" id="UP001219934"/>
    </source>
</evidence>
<gene>
    <name evidence="5" type="ORF">JOQ06_028094</name>
</gene>
<feature type="domain" description="Piezo TM1-24" evidence="4">
    <location>
        <begin position="443"/>
        <end position="520"/>
    </location>
</feature>
<dbReference type="GO" id="GO:0016020">
    <property type="term" value="C:membrane"/>
    <property type="evidence" value="ECO:0007669"/>
    <property type="project" value="InterPro"/>
</dbReference>
<reference evidence="5" key="1">
    <citation type="submission" date="2022-11" db="EMBL/GenBank/DDBJ databases">
        <title>Chromosome-level genome of Pogonophryne albipinna.</title>
        <authorList>
            <person name="Jo E."/>
        </authorList>
    </citation>
    <scope>NUCLEOTIDE SEQUENCE</scope>
    <source>
        <strain evidence="5">SGF0006</strain>
        <tissue evidence="5">Muscle</tissue>
    </source>
</reference>
<feature type="domain" description="Piezo TM1-24" evidence="4">
    <location>
        <begin position="21"/>
        <end position="250"/>
    </location>
</feature>
<name>A0AAD6AEM4_9TELE</name>
<dbReference type="Pfam" id="PF24871">
    <property type="entry name" value="Piezo_TM1-24"/>
    <property type="match status" value="2"/>
</dbReference>
<dbReference type="AlphaFoldDB" id="A0AAD6AEM4"/>
<evidence type="ECO:0000256" key="1">
    <source>
        <dbReference type="SAM" id="MobiDB-lite"/>
    </source>
</evidence>
<keyword evidence="6" id="KW-1185">Reference proteome</keyword>
<feature type="compositionally biased region" description="Polar residues" evidence="1">
    <location>
        <begin position="371"/>
        <end position="387"/>
    </location>
</feature>
<keyword evidence="2" id="KW-1133">Transmembrane helix</keyword>
<keyword evidence="3" id="KW-0732">Signal</keyword>
<feature type="transmembrane region" description="Helical" evidence="2">
    <location>
        <begin position="151"/>
        <end position="173"/>
    </location>
</feature>
<feature type="non-terminal residue" evidence="5">
    <location>
        <position position="528"/>
    </location>
</feature>
<keyword evidence="2" id="KW-0812">Transmembrane</keyword>
<protein>
    <recommendedName>
        <fullName evidence="4">Piezo TM1-24 domain-containing protein</fullName>
    </recommendedName>
</protein>
<dbReference type="PANTHER" id="PTHR47049">
    <property type="entry name" value="PIEZO-TYPE MECHANOSENSITIVE ION CHANNEL HOMOLOG"/>
    <property type="match status" value="1"/>
</dbReference>
<accession>A0AAD6AEM4</accession>
<dbReference type="InterPro" id="IPR056769">
    <property type="entry name" value="Piezo_TM1-24"/>
</dbReference>
<feature type="region of interest" description="Disordered" evidence="1">
    <location>
        <begin position="368"/>
        <end position="387"/>
    </location>
</feature>
<dbReference type="GO" id="GO:0008381">
    <property type="term" value="F:mechanosensitive monoatomic ion channel activity"/>
    <property type="evidence" value="ECO:0007669"/>
    <property type="project" value="InterPro"/>
</dbReference>
<evidence type="ECO:0000259" key="4">
    <source>
        <dbReference type="Pfam" id="PF24871"/>
    </source>
</evidence>
<feature type="transmembrane region" description="Helical" evidence="2">
    <location>
        <begin position="464"/>
        <end position="482"/>
    </location>
</feature>
<feature type="transmembrane region" description="Helical" evidence="2">
    <location>
        <begin position="494"/>
        <end position="512"/>
    </location>
</feature>
<dbReference type="EMBL" id="JAPTMU010000024">
    <property type="protein sequence ID" value="KAJ4923839.1"/>
    <property type="molecule type" value="Genomic_DNA"/>
</dbReference>
<feature type="signal peptide" evidence="3">
    <location>
        <begin position="1"/>
        <end position="20"/>
    </location>
</feature>
<dbReference type="Proteomes" id="UP001219934">
    <property type="component" value="Unassembled WGS sequence"/>
</dbReference>
<evidence type="ECO:0000256" key="3">
    <source>
        <dbReference type="SAM" id="SignalP"/>
    </source>
</evidence>
<organism evidence="5 6">
    <name type="scientific">Pogonophryne albipinna</name>
    <dbReference type="NCBI Taxonomy" id="1090488"/>
    <lineage>
        <taxon>Eukaryota</taxon>
        <taxon>Metazoa</taxon>
        <taxon>Chordata</taxon>
        <taxon>Craniata</taxon>
        <taxon>Vertebrata</taxon>
        <taxon>Euteleostomi</taxon>
        <taxon>Actinopterygii</taxon>
        <taxon>Neopterygii</taxon>
        <taxon>Teleostei</taxon>
        <taxon>Neoteleostei</taxon>
        <taxon>Acanthomorphata</taxon>
        <taxon>Eupercaria</taxon>
        <taxon>Perciformes</taxon>
        <taxon>Notothenioidei</taxon>
        <taxon>Pogonophryne</taxon>
    </lineage>
</organism>
<comment type="caution">
    <text evidence="5">The sequence shown here is derived from an EMBL/GenBank/DDBJ whole genome shotgun (WGS) entry which is preliminary data.</text>
</comment>
<sequence length="528" mass="58395">MPSGLSAGLLLRVLLPCTLTAGNLRGCVTAVCVSSFLFLLLQICFLFTTLSLHTHSNCTSWETALSQLGLVSLSGSDAGSAVRQVFPDVGVLVVGLLTWRLIQEVQREEEDLMFDEDSVSVLGDEEELEEGTRNRFLVELEILVTKTRQMLGTMTTTGAKVLLTFLLGLTGIMFPSLSSLPYLLCFQLLCTWWAWSGQVPPLLFRCVSVMSLVYSASHFLLVYFYQLPLLQEAWPPNRTSASVLGLLPLCSGAPPPGFLLIVLCPSHSVLGLLPLVSMDCVDPWRLTVTSDLHWFHFSSPLMVLLLYHTVASLRRNQLIDCGRGLERAGSEVGGSCDIITTTSNLSDDVIGDITAEKRREMWRRAHRSRDVLTSSNQSPSDSFAPPTQSTALGLDNYSTPHYSLSQSDTLETCEFGADGWEEPQMSPGEVGGACPGEGGGAWSFLLQQSYLCALMAMMLWPVSYVSWLTCVLLLWSCLLWMLKERRRYTMMSSPWLVAYGNLLVLLQYIYSFPPAQEVPGLFPRKQDP</sequence>
<dbReference type="InterPro" id="IPR027272">
    <property type="entry name" value="Piezo"/>
</dbReference>
<proteinExistence type="predicted"/>
<keyword evidence="2" id="KW-0472">Membrane</keyword>
<evidence type="ECO:0000256" key="2">
    <source>
        <dbReference type="SAM" id="Phobius"/>
    </source>
</evidence>
<feature type="chain" id="PRO_5041963452" description="Piezo TM1-24 domain-containing protein" evidence="3">
    <location>
        <begin position="21"/>
        <end position="528"/>
    </location>
</feature>
<dbReference type="PANTHER" id="PTHR47049:SF6">
    <property type="entry name" value="PIEZO-TYPE MECHANOSENSITIVE ION CHANNEL COMPONENT"/>
    <property type="match status" value="1"/>
</dbReference>
<evidence type="ECO:0000313" key="5">
    <source>
        <dbReference type="EMBL" id="KAJ4923839.1"/>
    </source>
</evidence>